<dbReference type="KEGG" id="vg:5076215"/>
<evidence type="ECO:0000313" key="2">
    <source>
        <dbReference type="Proteomes" id="UP000008090"/>
    </source>
</evidence>
<reference evidence="1 2" key="1">
    <citation type="journal article" date="2009" name="Appl. Environ. Microbiol.">
        <title>Characterization of a new plasmid-like prophage in a pandemic Vibrio parahaemolyticus O3:K6 strain.</title>
        <authorList>
            <person name="Lan S.F."/>
            <person name="Huang C.H."/>
            <person name="Chang C.H."/>
            <person name="Liao W.C."/>
            <person name="Lin I.H."/>
            <person name="Jian W.N."/>
            <person name="Wu Y.G."/>
            <person name="Chen S.Y."/>
            <person name="Wong H.C."/>
        </authorList>
    </citation>
    <scope>NUCLEOTIDE SEQUENCE [LARGE SCALE GENOMIC DNA]</scope>
</reference>
<dbReference type="RefSeq" id="YP_001039821.1">
    <property type="nucleotide sequence ID" value="NC_009016.1"/>
</dbReference>
<dbReference type="EMBL" id="EF057797">
    <property type="protein sequence ID" value="ABM73384.1"/>
    <property type="molecule type" value="Genomic_DNA"/>
</dbReference>
<protein>
    <submittedName>
        <fullName evidence="1">Uncharacterized protein</fullName>
    </submittedName>
</protein>
<keyword evidence="2" id="KW-1185">Reference proteome</keyword>
<proteinExistence type="predicted"/>
<name>A2I2X0_9CAUD</name>
<dbReference type="GeneID" id="5076215"/>
<organism evidence="1 2">
    <name type="scientific">Vibrio phage VP882</name>
    <dbReference type="NCBI Taxonomy" id="2913982"/>
    <lineage>
        <taxon>Viruses</taxon>
        <taxon>Duplodnaviria</taxon>
        <taxon>Heunggongvirae</taxon>
        <taxon>Uroviricota</taxon>
        <taxon>Caudoviricetes</taxon>
        <taxon>Hapunavirus</taxon>
        <taxon>Hapunavirus VP882</taxon>
    </lineage>
</organism>
<sequence length="54" mass="5693">MNEVKVKAVVAFWAAGQLVKEGATVTVTKREAKELVGSGVAAYVEDKKAADKAE</sequence>
<evidence type="ECO:0000313" key="1">
    <source>
        <dbReference type="EMBL" id="ABM73384.1"/>
    </source>
</evidence>
<dbReference type="Proteomes" id="UP000008090">
    <property type="component" value="Segment"/>
</dbReference>
<accession>A2I2X0</accession>